<dbReference type="PROSITE" id="PS00616">
    <property type="entry name" value="HIS_ACID_PHOSPHAT_1"/>
    <property type="match status" value="1"/>
</dbReference>
<dbReference type="CDD" id="cd07061">
    <property type="entry name" value="HP_HAP_like"/>
    <property type="match status" value="1"/>
</dbReference>
<evidence type="ECO:0000256" key="2">
    <source>
        <dbReference type="SAM" id="SignalP"/>
    </source>
</evidence>
<name>A0AA38H378_9TREE</name>
<evidence type="ECO:0000313" key="3">
    <source>
        <dbReference type="EMBL" id="KAI9633280.1"/>
    </source>
</evidence>
<gene>
    <name evidence="3" type="ORF">MKK02DRAFT_18483</name>
</gene>
<dbReference type="Pfam" id="PF00328">
    <property type="entry name" value="His_Phos_2"/>
    <property type="match status" value="1"/>
</dbReference>
<comment type="caution">
    <text evidence="3">The sequence shown here is derived from an EMBL/GenBank/DDBJ whole genome shotgun (WGS) entry which is preliminary data.</text>
</comment>
<dbReference type="EMBL" id="JAKWFO010000011">
    <property type="protein sequence ID" value="KAI9633280.1"/>
    <property type="molecule type" value="Genomic_DNA"/>
</dbReference>
<protein>
    <submittedName>
        <fullName evidence="3">Acid phosphatase</fullName>
    </submittedName>
</protein>
<dbReference type="GeneID" id="77725158"/>
<evidence type="ECO:0000256" key="1">
    <source>
        <dbReference type="ARBA" id="ARBA00022801"/>
    </source>
</evidence>
<dbReference type="RefSeq" id="XP_052943057.1">
    <property type="nucleotide sequence ID" value="XM_053085957.1"/>
</dbReference>
<dbReference type="PANTHER" id="PTHR20963">
    <property type="entry name" value="MULTIPLE INOSITOL POLYPHOSPHATE PHOSPHATASE-RELATED"/>
    <property type="match status" value="1"/>
</dbReference>
<dbReference type="AlphaFoldDB" id="A0AA38H378"/>
<feature type="chain" id="PRO_5041322864" evidence="2">
    <location>
        <begin position="17"/>
        <end position="552"/>
    </location>
</feature>
<dbReference type="FunFam" id="3.40.50.1240:FF:000033">
    <property type="entry name" value="Chromosome 12, whole genome shotgun sequence"/>
    <property type="match status" value="1"/>
</dbReference>
<organism evidence="3 4">
    <name type="scientific">Dioszegia hungarica</name>
    <dbReference type="NCBI Taxonomy" id="4972"/>
    <lineage>
        <taxon>Eukaryota</taxon>
        <taxon>Fungi</taxon>
        <taxon>Dikarya</taxon>
        <taxon>Basidiomycota</taxon>
        <taxon>Agaricomycotina</taxon>
        <taxon>Tremellomycetes</taxon>
        <taxon>Tremellales</taxon>
        <taxon>Bulleribasidiaceae</taxon>
        <taxon>Dioszegia</taxon>
    </lineage>
</organism>
<keyword evidence="4" id="KW-1185">Reference proteome</keyword>
<accession>A0AA38H378</accession>
<sequence length="552" mass="59804">MITLALFSLLPLLASANPLKRWTAQPYVGSTTSDVFPPPSATVNTSLFPNESQVGYPGVTATGVEPAAIATAAAYAYNSGPAQNFPLVADVPRGDAPGATYDVFKKWGNLSPWYSVPSSFYGLPDASPLVPAGCNIEQVHLLYRHGARYPTTGAAPSAFAARLHNATQMSGGWSSKDELDFLNTWTYKLGAELLTPFGRLQNFELGVAFRQQYGVLLNNFTQQGVLPVFRTESQDRMVKTAENFAAGFFGVPEYLSEVNIEIVIEASGFNNTGAPYETCTNSNVAARGQIGSTVSAKFANDAFNSTISRLQQSISGYTLTPTDAIAMLQLCSYETDALGYSKFCGLFTEEDFNNYEYYYDLAFYYNNGMGSPVSAAQGLGYLQEFVSRFTQTPIPIYNSTTNSTLDANPLTFPLKQSIYADATHEVVVADVLTAFNLSAVAMGGPLNPSKRSNSSSFVASQIVPFATHLVVQVVNCPQCTPNKQIRFILNDAVLPIDQSYPGCAWNKDGLCAFDTVVSALHKRIGEINYQYDCFGNYTASPGKDYNGRAPRS</sequence>
<keyword evidence="1" id="KW-0378">Hydrolase</keyword>
<dbReference type="SUPFAM" id="SSF53254">
    <property type="entry name" value="Phosphoglycerate mutase-like"/>
    <property type="match status" value="1"/>
</dbReference>
<evidence type="ECO:0000313" key="4">
    <source>
        <dbReference type="Proteomes" id="UP001164286"/>
    </source>
</evidence>
<proteinExistence type="predicted"/>
<dbReference type="InterPro" id="IPR029033">
    <property type="entry name" value="His_PPase_superfam"/>
</dbReference>
<dbReference type="Proteomes" id="UP001164286">
    <property type="component" value="Unassembled WGS sequence"/>
</dbReference>
<dbReference type="InterPro" id="IPR000560">
    <property type="entry name" value="His_Pase_clade-2"/>
</dbReference>
<dbReference type="Gene3D" id="3.40.50.1240">
    <property type="entry name" value="Phosphoglycerate mutase-like"/>
    <property type="match status" value="1"/>
</dbReference>
<dbReference type="GO" id="GO:0003993">
    <property type="term" value="F:acid phosphatase activity"/>
    <property type="evidence" value="ECO:0007669"/>
    <property type="project" value="TreeGrafter"/>
</dbReference>
<dbReference type="PANTHER" id="PTHR20963:SF55">
    <property type="entry name" value="PHOSPHATASE, PUTATIVE-RELATED"/>
    <property type="match status" value="1"/>
</dbReference>
<reference evidence="3" key="1">
    <citation type="journal article" date="2022" name="G3 (Bethesda)">
        <title>High quality genome of the basidiomycete yeast Dioszegia hungarica PDD-24b-2 isolated from cloud water.</title>
        <authorList>
            <person name="Jarrige D."/>
            <person name="Haridas S."/>
            <person name="Bleykasten-Grosshans C."/>
            <person name="Joly M."/>
            <person name="Nadalig T."/>
            <person name="Sancelme M."/>
            <person name="Vuilleumier S."/>
            <person name="Grigoriev I.V."/>
            <person name="Amato P."/>
            <person name="Bringel F."/>
        </authorList>
    </citation>
    <scope>NUCLEOTIDE SEQUENCE</scope>
    <source>
        <strain evidence="3">PDD-24b-2</strain>
    </source>
</reference>
<dbReference type="InterPro" id="IPR033379">
    <property type="entry name" value="Acid_Pase_AS"/>
</dbReference>
<feature type="signal peptide" evidence="2">
    <location>
        <begin position="1"/>
        <end position="16"/>
    </location>
</feature>
<keyword evidence="2" id="KW-0732">Signal</keyword>